<reference evidence="2 3" key="1">
    <citation type="submission" date="2018-09" db="EMBL/GenBank/DDBJ databases">
        <title>Draft genome of Simplicispira sp. NY-02.</title>
        <authorList>
            <person name="Im W.T."/>
        </authorList>
    </citation>
    <scope>NUCLEOTIDE SEQUENCE [LARGE SCALE GENOMIC DNA]</scope>
    <source>
        <strain evidence="2 3">NY-02</strain>
    </source>
</reference>
<dbReference type="Gene3D" id="2.60.40.10">
    <property type="entry name" value="Immunoglobulins"/>
    <property type="match status" value="2"/>
</dbReference>
<name>A0A398CE42_9BURK</name>
<dbReference type="InterPro" id="IPR013783">
    <property type="entry name" value="Ig-like_fold"/>
</dbReference>
<keyword evidence="1" id="KW-0732">Signal</keyword>
<dbReference type="Pfam" id="PF05345">
    <property type="entry name" value="He_PIG"/>
    <property type="match status" value="1"/>
</dbReference>
<dbReference type="GO" id="GO:0016020">
    <property type="term" value="C:membrane"/>
    <property type="evidence" value="ECO:0007669"/>
    <property type="project" value="InterPro"/>
</dbReference>
<dbReference type="InterPro" id="IPR015919">
    <property type="entry name" value="Cadherin-like_sf"/>
</dbReference>
<accession>A0A398CE42</accession>
<evidence type="ECO:0000313" key="2">
    <source>
        <dbReference type="EMBL" id="RID98470.1"/>
    </source>
</evidence>
<dbReference type="SUPFAM" id="SSF49313">
    <property type="entry name" value="Cadherin-like"/>
    <property type="match status" value="1"/>
</dbReference>
<dbReference type="RefSeq" id="WP_119109135.1">
    <property type="nucleotide sequence ID" value="NZ_QXJC01000003.1"/>
</dbReference>
<feature type="chain" id="PRO_5017270053" description="Dystroglycan-type cadherin-like domain-containing protein" evidence="1">
    <location>
        <begin position="19"/>
        <end position="513"/>
    </location>
</feature>
<dbReference type="PROSITE" id="PS51257">
    <property type="entry name" value="PROKAR_LIPOPROTEIN"/>
    <property type="match status" value="1"/>
</dbReference>
<dbReference type="Proteomes" id="UP000266302">
    <property type="component" value="Unassembled WGS sequence"/>
</dbReference>
<protein>
    <recommendedName>
        <fullName evidence="4">Dystroglycan-type cadherin-like domain-containing protein</fullName>
    </recommendedName>
</protein>
<dbReference type="OrthoDB" id="5730733at2"/>
<evidence type="ECO:0000313" key="3">
    <source>
        <dbReference type="Proteomes" id="UP000266302"/>
    </source>
</evidence>
<organism evidence="2 3">
    <name type="scientific">Simplicispira hankyongi</name>
    <dbReference type="NCBI Taxonomy" id="2315688"/>
    <lineage>
        <taxon>Bacteria</taxon>
        <taxon>Pseudomonadati</taxon>
        <taxon>Pseudomonadota</taxon>
        <taxon>Betaproteobacteria</taxon>
        <taxon>Burkholderiales</taxon>
        <taxon>Comamonadaceae</taxon>
        <taxon>Simplicispira</taxon>
    </lineage>
</organism>
<dbReference type="EMBL" id="QXJC01000003">
    <property type="protein sequence ID" value="RID98470.1"/>
    <property type="molecule type" value="Genomic_DNA"/>
</dbReference>
<sequence length="513" mass="51466">MRKLFGVAALVISSVLTACGGGGGSPGDTKLPYTITLTADKTQLPINISSQAASIGAYATYTTTLYVNAFEGGAPIQGGKDIFACNISQGLDSGVLYYLDGDKSHEDDNGNPLAYRSITLGANSGGNSFHFHAGTKSGTARVTCSVTNPADNQVSSASVDIVVGAATGKPASVIASAQEPKYLGSQGNVSLIRNNVGIQAFIMDDANQPIPNPSAANVQISIRPFASASDASAGARLLSGSQSGSVLQVRTIGGTGLISLSSGPNSGVILLEFTTDRFDNDVSNGIQDPVTSLLAVGVYDAISATPLSIAATTLPGAQVGVPFAYVLQASGGTPPYSWVATAGLPSGLTLGSSGVLQGTPSVEGSYNIVVTVTDSLGATTTQNMAITVAAAAVVTPPTPTAPAQAPLTITGCTGSATTVCQLPNATADMLYLYAFSATGGDETKPVTWNFTPATPAWLTATQVGNNGVISGTPVSPVPAAQCSVSFLATATRDTLSVSRQILVKLASGSGGCP</sequence>
<comment type="caution">
    <text evidence="2">The sequence shown here is derived from an EMBL/GenBank/DDBJ whole genome shotgun (WGS) entry which is preliminary data.</text>
</comment>
<feature type="signal peptide" evidence="1">
    <location>
        <begin position="1"/>
        <end position="18"/>
    </location>
</feature>
<keyword evidence="3" id="KW-1185">Reference proteome</keyword>
<gene>
    <name evidence="2" type="ORF">D3F03_09570</name>
</gene>
<dbReference type="AlphaFoldDB" id="A0A398CE42"/>
<dbReference type="GO" id="GO:0005509">
    <property type="term" value="F:calcium ion binding"/>
    <property type="evidence" value="ECO:0007669"/>
    <property type="project" value="InterPro"/>
</dbReference>
<proteinExistence type="predicted"/>
<evidence type="ECO:0008006" key="4">
    <source>
        <dbReference type="Google" id="ProtNLM"/>
    </source>
</evidence>
<evidence type="ECO:0000256" key="1">
    <source>
        <dbReference type="SAM" id="SignalP"/>
    </source>
</evidence>